<reference evidence="9" key="1">
    <citation type="submission" date="2021-06" db="EMBL/GenBank/DDBJ databases">
        <authorList>
            <person name="Hodson N. C."/>
            <person name="Mongue J. A."/>
            <person name="Jaron S. K."/>
        </authorList>
    </citation>
    <scope>NUCLEOTIDE SEQUENCE</scope>
</reference>
<dbReference type="Proteomes" id="UP000708208">
    <property type="component" value="Unassembled WGS sequence"/>
</dbReference>
<dbReference type="EMBL" id="CAJVCH010256331">
    <property type="protein sequence ID" value="CAG7733797.1"/>
    <property type="molecule type" value="Genomic_DNA"/>
</dbReference>
<accession>A0A8J2K8G8</accession>
<feature type="transmembrane region" description="Helical" evidence="7">
    <location>
        <begin position="121"/>
        <end position="144"/>
    </location>
</feature>
<evidence type="ECO:0000256" key="4">
    <source>
        <dbReference type="ARBA" id="ARBA00037422"/>
    </source>
</evidence>
<dbReference type="GO" id="GO:1990573">
    <property type="term" value="P:potassium ion import across plasma membrane"/>
    <property type="evidence" value="ECO:0007669"/>
    <property type="project" value="TreeGrafter"/>
</dbReference>
<dbReference type="FunFam" id="1.20.1110.10:FF:000095">
    <property type="entry name" value="Sodium/potassium-transporting ATPase subunit alpha-1"/>
    <property type="match status" value="1"/>
</dbReference>
<keyword evidence="3" id="KW-0630">Potassium</keyword>
<dbReference type="FunFam" id="2.70.150.10:FF:000003">
    <property type="entry name" value="Sodium/potassium-transporting ATPase subunit alpha"/>
    <property type="match status" value="1"/>
</dbReference>
<gene>
    <name evidence="9" type="ORF">AFUS01_LOCUS22220</name>
</gene>
<dbReference type="GO" id="GO:1902600">
    <property type="term" value="P:proton transmembrane transport"/>
    <property type="evidence" value="ECO:0007669"/>
    <property type="project" value="TreeGrafter"/>
</dbReference>
<dbReference type="Pfam" id="PF00690">
    <property type="entry name" value="Cation_ATPase_N"/>
    <property type="match status" value="1"/>
</dbReference>
<keyword evidence="7" id="KW-0812">Transmembrane</keyword>
<keyword evidence="3" id="KW-0406">Ion transport</keyword>
<feature type="transmembrane region" description="Helical" evidence="7">
    <location>
        <begin position="376"/>
        <end position="397"/>
    </location>
</feature>
<dbReference type="SMART" id="SM00831">
    <property type="entry name" value="Cation_ATPase_N"/>
    <property type="match status" value="1"/>
</dbReference>
<keyword evidence="2" id="KW-1003">Cell membrane</keyword>
<evidence type="ECO:0000259" key="8">
    <source>
        <dbReference type="SMART" id="SM00831"/>
    </source>
</evidence>
<evidence type="ECO:0000256" key="5">
    <source>
        <dbReference type="ARBA" id="ARBA00038795"/>
    </source>
</evidence>
<dbReference type="PANTHER" id="PTHR43294">
    <property type="entry name" value="SODIUM/POTASSIUM-TRANSPORTING ATPASE SUBUNIT ALPHA"/>
    <property type="match status" value="1"/>
</dbReference>
<dbReference type="AlphaFoldDB" id="A0A8J2K8G8"/>
<comment type="function">
    <text evidence="4">This is the catalytic component of the active enzyme, which catalyzes the hydrolysis of ATP coupled with the exchange of sodium and potassium ions across the plasma membrane. This action creates the electrochemical gradient of sodium and potassium ions, providing the energy for active transport of various nutrients.</text>
</comment>
<evidence type="ECO:0000256" key="2">
    <source>
        <dbReference type="ARBA" id="ARBA00022475"/>
    </source>
</evidence>
<dbReference type="GO" id="GO:0005391">
    <property type="term" value="F:P-type sodium:potassium-exchanging transporter activity"/>
    <property type="evidence" value="ECO:0007669"/>
    <property type="project" value="UniProtKB-EC"/>
</dbReference>
<organism evidence="9 10">
    <name type="scientific">Allacma fusca</name>
    <dbReference type="NCBI Taxonomy" id="39272"/>
    <lineage>
        <taxon>Eukaryota</taxon>
        <taxon>Metazoa</taxon>
        <taxon>Ecdysozoa</taxon>
        <taxon>Arthropoda</taxon>
        <taxon>Hexapoda</taxon>
        <taxon>Collembola</taxon>
        <taxon>Symphypleona</taxon>
        <taxon>Sminthuridae</taxon>
        <taxon>Allacma</taxon>
    </lineage>
</organism>
<comment type="caution">
    <text evidence="9">The sequence shown here is derived from an EMBL/GenBank/DDBJ whole genome shotgun (WGS) entry which is preliminary data.</text>
</comment>
<sequence length="542" mass="61281">MSWKSRSYTLYNKENEIAGKTGVYLKRRSTGILNPTFEPELTDFVIDATYGGRQQSQNSTRGYNVDDHKVSLETIFQRYESHPIEGLSAEGVRKNHAKFGPNVLFPPKKTSEIIKFVKNCLLGLNLLFWICGILSLVVYVVQYLTVEEEDRDDDNLYSGISLLVVVLVAGCFSYYQEFKSSKIMESFKTMMPANAIVWREGRRVEVDVNAIVVGDIVEIKYGDRVPADIRLIQCEGLKVDNSSLTGESEPQKRTVLYSDKNPMETSNLVFFSTSVVEGSGKGIVYRVGDGTFMGRNKFQVSIHDTKDISDPRYLLVMKGAPERVVDMSTAAVVTGPRLAEMEPHELDDLLINHEEIVFARTSPEQKYLIVKAFQRTGNVVAVTGFFAYFVVLGYHGWLPDRLLFIQTEWDSAAIQDLTDSYGQEWTYTARQKVGVAAQTAFFVALVAMQWVNAIACKTRRLSIFQKKMKNNAMNAALIGSPLIAFFFMHTPGLNDGVSLTPLCWQVYAAIVPFLLLTFVYDELRRWAVRVFRTGWVAQELYV</sequence>
<proteinExistence type="predicted"/>
<keyword evidence="7" id="KW-1133">Transmembrane helix</keyword>
<comment type="subunit">
    <text evidence="5">The sodium/potassium-transporting ATPase is composed of a catalytic alpha subunit, an auxiliary non-catalytic beta subunit and an additional regulatory subunit.</text>
</comment>
<dbReference type="GO" id="GO:0005886">
    <property type="term" value="C:plasma membrane"/>
    <property type="evidence" value="ECO:0007669"/>
    <property type="project" value="UniProtKB-SubCell"/>
</dbReference>
<evidence type="ECO:0000313" key="9">
    <source>
        <dbReference type="EMBL" id="CAG7733797.1"/>
    </source>
</evidence>
<keyword evidence="10" id="KW-1185">Reference proteome</keyword>
<evidence type="ECO:0000256" key="7">
    <source>
        <dbReference type="SAM" id="Phobius"/>
    </source>
</evidence>
<feature type="transmembrane region" description="Helical" evidence="7">
    <location>
        <begin position="156"/>
        <end position="175"/>
    </location>
</feature>
<keyword evidence="3" id="KW-0633">Potassium transport</keyword>
<keyword evidence="3" id="KW-0740">Sodium/potassium transport</keyword>
<dbReference type="GO" id="GO:0036376">
    <property type="term" value="P:sodium ion export across plasma membrane"/>
    <property type="evidence" value="ECO:0007669"/>
    <property type="project" value="TreeGrafter"/>
</dbReference>
<name>A0A8J2K8G8_9HEXA</name>
<dbReference type="InterPro" id="IPR001757">
    <property type="entry name" value="P_typ_ATPase"/>
</dbReference>
<dbReference type="InterPro" id="IPR050510">
    <property type="entry name" value="Cation_transp_ATPase_P-type"/>
</dbReference>
<comment type="subcellular location">
    <subcellularLocation>
        <location evidence="1">Cell membrane</location>
        <topology evidence="1">Multi-pass membrane protein</topology>
    </subcellularLocation>
</comment>
<dbReference type="Pfam" id="PF00122">
    <property type="entry name" value="E1-E2_ATPase"/>
    <property type="match status" value="1"/>
</dbReference>
<dbReference type="GO" id="GO:0006883">
    <property type="term" value="P:intracellular sodium ion homeostasis"/>
    <property type="evidence" value="ECO:0007669"/>
    <property type="project" value="TreeGrafter"/>
</dbReference>
<feature type="transmembrane region" description="Helical" evidence="7">
    <location>
        <begin position="504"/>
        <end position="523"/>
    </location>
</feature>
<dbReference type="GO" id="GO:0016887">
    <property type="term" value="F:ATP hydrolysis activity"/>
    <property type="evidence" value="ECO:0007669"/>
    <property type="project" value="InterPro"/>
</dbReference>
<dbReference type="NCBIfam" id="TIGR01494">
    <property type="entry name" value="ATPase_P-type"/>
    <property type="match status" value="1"/>
</dbReference>
<feature type="transmembrane region" description="Helical" evidence="7">
    <location>
        <begin position="472"/>
        <end position="492"/>
    </location>
</feature>
<keyword evidence="3" id="KW-0813">Transport</keyword>
<protein>
    <recommendedName>
        <fullName evidence="6">Na(+)/K(+)-exchanging ATPase</fullName>
        <ecNumber evidence="6">7.2.2.13</ecNumber>
    </recommendedName>
</protein>
<dbReference type="GO" id="GO:0030007">
    <property type="term" value="P:intracellular potassium ion homeostasis"/>
    <property type="evidence" value="ECO:0007669"/>
    <property type="project" value="TreeGrafter"/>
</dbReference>
<dbReference type="InterPro" id="IPR006068">
    <property type="entry name" value="ATPase_P-typ_cation-transptr_C"/>
</dbReference>
<dbReference type="GO" id="GO:0005524">
    <property type="term" value="F:ATP binding"/>
    <property type="evidence" value="ECO:0007669"/>
    <property type="project" value="InterPro"/>
</dbReference>
<dbReference type="InterPro" id="IPR004014">
    <property type="entry name" value="ATPase_P-typ_cation-transptr_N"/>
</dbReference>
<dbReference type="PANTHER" id="PTHR43294:SF21">
    <property type="entry name" value="CATION TRANSPORTING ATPASE"/>
    <property type="match status" value="1"/>
</dbReference>
<feature type="transmembrane region" description="Helical" evidence="7">
    <location>
        <begin position="433"/>
        <end position="451"/>
    </location>
</feature>
<keyword evidence="3" id="KW-0915">Sodium</keyword>
<dbReference type="OrthoDB" id="3352408at2759"/>
<dbReference type="EC" id="7.2.2.13" evidence="6"/>
<feature type="domain" description="Cation-transporting P-type ATPase N-terminal" evidence="8">
    <location>
        <begin position="66"/>
        <end position="140"/>
    </location>
</feature>
<evidence type="ECO:0000313" key="10">
    <source>
        <dbReference type="Proteomes" id="UP000708208"/>
    </source>
</evidence>
<dbReference type="InterPro" id="IPR059000">
    <property type="entry name" value="ATPase_P-type_domA"/>
</dbReference>
<evidence type="ECO:0000256" key="3">
    <source>
        <dbReference type="ARBA" id="ARBA00022607"/>
    </source>
</evidence>
<keyword evidence="7" id="KW-0472">Membrane</keyword>
<evidence type="ECO:0000256" key="1">
    <source>
        <dbReference type="ARBA" id="ARBA00004651"/>
    </source>
</evidence>
<keyword evidence="3" id="KW-0739">Sodium transport</keyword>
<dbReference type="Pfam" id="PF00689">
    <property type="entry name" value="Cation_ATPase_C"/>
    <property type="match status" value="1"/>
</dbReference>
<evidence type="ECO:0000256" key="6">
    <source>
        <dbReference type="ARBA" id="ARBA00039096"/>
    </source>
</evidence>